<keyword evidence="1" id="KW-0472">Membrane</keyword>
<gene>
    <name evidence="2" type="ORF">QE369_003839</name>
</gene>
<reference evidence="2" key="1">
    <citation type="submission" date="2023-08" db="EMBL/GenBank/DDBJ databases">
        <title>Functional and genomic diversity of the sorghum phyllosphere microbiome.</title>
        <authorList>
            <person name="Shade A."/>
        </authorList>
    </citation>
    <scope>NUCLEOTIDE SEQUENCE</scope>
    <source>
        <strain evidence="2">SORGH_AS_0974</strain>
    </source>
</reference>
<dbReference type="EMBL" id="JAVIZC010000003">
    <property type="protein sequence ID" value="MDR6103642.1"/>
    <property type="molecule type" value="Genomic_DNA"/>
</dbReference>
<evidence type="ECO:0000313" key="2">
    <source>
        <dbReference type="EMBL" id="MDR6103642.1"/>
    </source>
</evidence>
<name>A0AAJ2BET4_9HYPH</name>
<feature type="transmembrane region" description="Helical" evidence="1">
    <location>
        <begin position="41"/>
        <end position="74"/>
    </location>
</feature>
<protein>
    <submittedName>
        <fullName evidence="2">Uncharacterized protein</fullName>
    </submittedName>
</protein>
<evidence type="ECO:0000256" key="1">
    <source>
        <dbReference type="SAM" id="Phobius"/>
    </source>
</evidence>
<comment type="caution">
    <text evidence="2">The sequence shown here is derived from an EMBL/GenBank/DDBJ whole genome shotgun (WGS) entry which is preliminary data.</text>
</comment>
<proteinExistence type="predicted"/>
<keyword evidence="1" id="KW-1133">Transmembrane helix</keyword>
<dbReference type="Proteomes" id="UP001255601">
    <property type="component" value="Unassembled WGS sequence"/>
</dbReference>
<accession>A0AAJ2BET4</accession>
<keyword evidence="1" id="KW-0812">Transmembrane</keyword>
<sequence>MSIFCYICKVDDGVKPLASVKKKAHIRLDRKVWTMQGIRTFFIAASSIAVLALAALFTASLTIALVGTLAVLSIAKMFSSRLKPEPIRVKTQDHRQQNMRVWNDGRGTIIDL</sequence>
<dbReference type="AlphaFoldDB" id="A0AAJ2BET4"/>
<evidence type="ECO:0000313" key="3">
    <source>
        <dbReference type="Proteomes" id="UP001255601"/>
    </source>
</evidence>
<organism evidence="2 3">
    <name type="scientific">Agrobacterium larrymoorei</name>
    <dbReference type="NCBI Taxonomy" id="160699"/>
    <lineage>
        <taxon>Bacteria</taxon>
        <taxon>Pseudomonadati</taxon>
        <taxon>Pseudomonadota</taxon>
        <taxon>Alphaproteobacteria</taxon>
        <taxon>Hyphomicrobiales</taxon>
        <taxon>Rhizobiaceae</taxon>
        <taxon>Rhizobium/Agrobacterium group</taxon>
        <taxon>Agrobacterium</taxon>
    </lineage>
</organism>